<dbReference type="RefSeq" id="WP_377488451.1">
    <property type="nucleotide sequence ID" value="NZ_JBHMDO010000003.1"/>
</dbReference>
<dbReference type="Proteomes" id="UP001589747">
    <property type="component" value="Unassembled WGS sequence"/>
</dbReference>
<name>A0ABV5KGX1_9BACL</name>
<feature type="transmembrane region" description="Helical" evidence="1">
    <location>
        <begin position="46"/>
        <end position="71"/>
    </location>
</feature>
<protein>
    <submittedName>
        <fullName evidence="3">DUF6199 family natural product biosynthesis protein</fullName>
    </submittedName>
</protein>
<dbReference type="EMBL" id="JBHMDO010000003">
    <property type="protein sequence ID" value="MFB9324475.1"/>
    <property type="molecule type" value="Genomic_DNA"/>
</dbReference>
<dbReference type="InterPro" id="IPR045679">
    <property type="entry name" value="DUF6199"/>
</dbReference>
<evidence type="ECO:0000259" key="2">
    <source>
        <dbReference type="Pfam" id="PF19701"/>
    </source>
</evidence>
<feature type="domain" description="DUF6199" evidence="2">
    <location>
        <begin position="13"/>
        <end position="67"/>
    </location>
</feature>
<comment type="caution">
    <text evidence="3">The sequence shown here is derived from an EMBL/GenBank/DDBJ whole genome shotgun (WGS) entry which is preliminary data.</text>
</comment>
<feature type="transmembrane region" description="Helical" evidence="1">
    <location>
        <begin position="6"/>
        <end position="25"/>
    </location>
</feature>
<sequence>MGGSMFIFTLMPILFIILGMVGLFFPRAIWFLGVGWQFKNAEPSSAALISARITGLMTIIAGVFLLTSGILPN</sequence>
<keyword evidence="1" id="KW-0812">Transmembrane</keyword>
<gene>
    <name evidence="3" type="ORF">ACFFSY_00785</name>
</gene>
<organism evidence="3 4">
    <name type="scientific">Paenibacillus aurantiacus</name>
    <dbReference type="NCBI Taxonomy" id="1936118"/>
    <lineage>
        <taxon>Bacteria</taxon>
        <taxon>Bacillati</taxon>
        <taxon>Bacillota</taxon>
        <taxon>Bacilli</taxon>
        <taxon>Bacillales</taxon>
        <taxon>Paenibacillaceae</taxon>
        <taxon>Paenibacillus</taxon>
    </lineage>
</organism>
<evidence type="ECO:0000313" key="4">
    <source>
        <dbReference type="Proteomes" id="UP001589747"/>
    </source>
</evidence>
<dbReference type="Pfam" id="PF19701">
    <property type="entry name" value="DUF6199"/>
    <property type="match status" value="1"/>
</dbReference>
<proteinExistence type="predicted"/>
<keyword evidence="1" id="KW-1133">Transmembrane helix</keyword>
<keyword evidence="1" id="KW-0472">Membrane</keyword>
<keyword evidence="4" id="KW-1185">Reference proteome</keyword>
<accession>A0ABV5KGX1</accession>
<evidence type="ECO:0000256" key="1">
    <source>
        <dbReference type="SAM" id="Phobius"/>
    </source>
</evidence>
<evidence type="ECO:0000313" key="3">
    <source>
        <dbReference type="EMBL" id="MFB9324475.1"/>
    </source>
</evidence>
<reference evidence="3 4" key="1">
    <citation type="submission" date="2024-09" db="EMBL/GenBank/DDBJ databases">
        <authorList>
            <person name="Sun Q."/>
            <person name="Mori K."/>
        </authorList>
    </citation>
    <scope>NUCLEOTIDE SEQUENCE [LARGE SCALE GENOMIC DNA]</scope>
    <source>
        <strain evidence="3 4">TISTR 2452</strain>
    </source>
</reference>